<evidence type="ECO:0000256" key="5">
    <source>
        <dbReference type="ARBA" id="ARBA00023136"/>
    </source>
</evidence>
<feature type="transmembrane region" description="Helical" evidence="7">
    <location>
        <begin position="21"/>
        <end position="45"/>
    </location>
</feature>
<evidence type="ECO:0000313" key="10">
    <source>
        <dbReference type="EMBL" id="MBC8588922.1"/>
    </source>
</evidence>
<feature type="domain" description="MacB-like periplasmic core" evidence="9">
    <location>
        <begin position="21"/>
        <end position="145"/>
    </location>
</feature>
<sequence length="435" mass="48231">MSNIDLVRMGIKNLWRRKLRTFLTVLGVMIGTSSIVVMLSLGFGLSESFTEQISQWGSLTTINVYKRWQDPSMPKQKESKLDETAVLAFKAIPNVEAVSPTLETYGTIKTGRYVANVPIKGIVPEAMEAFGFEVQEGRLLNDNDELTILFGGGMSNNFYDPKSRVWREPKIDLMKDRFTFTFDQDMGYNYGGGMGNEKPNYKEYKIKVAGVLTEGNWETNYGVYMPLREVQKLMVEKAKAEDPKSRPSKETEYEQINVKVNDMKNVQAVQDAIKDLGHEAYSLNDQLESMKKTAGTIQMVLGGIGAVSLIVAAIGITNTMVMSIYERTKEIGVMKVIGASIKDIKRLFLLESTMIGIIGGVFGVALSYILSFFVNKFSGVFGDFLGTGGESKISIIPIWLIFAATAFSALIGILSGYFPAKRAMNLSALEAIRTE</sequence>
<reference evidence="10" key="1">
    <citation type="submission" date="2020-08" db="EMBL/GenBank/DDBJ databases">
        <title>Genome public.</title>
        <authorList>
            <person name="Liu C."/>
            <person name="Sun Q."/>
        </authorList>
    </citation>
    <scope>NUCLEOTIDE SEQUENCE</scope>
    <source>
        <strain evidence="10">BX21</strain>
    </source>
</reference>
<dbReference type="Pfam" id="PF02687">
    <property type="entry name" value="FtsX"/>
    <property type="match status" value="1"/>
</dbReference>
<dbReference type="RefSeq" id="WP_262430377.1">
    <property type="nucleotide sequence ID" value="NZ_JACRTG010000029.1"/>
</dbReference>
<dbReference type="PANTHER" id="PTHR30572:SF4">
    <property type="entry name" value="ABC TRANSPORTER PERMEASE YTRF"/>
    <property type="match status" value="1"/>
</dbReference>
<comment type="subcellular location">
    <subcellularLocation>
        <location evidence="1">Cell membrane</location>
        <topology evidence="1">Multi-pass membrane protein</topology>
    </subcellularLocation>
</comment>
<dbReference type="GO" id="GO:0022857">
    <property type="term" value="F:transmembrane transporter activity"/>
    <property type="evidence" value="ECO:0007669"/>
    <property type="project" value="TreeGrafter"/>
</dbReference>
<feature type="domain" description="ABC3 transporter permease C-terminal" evidence="8">
    <location>
        <begin position="304"/>
        <end position="427"/>
    </location>
</feature>
<evidence type="ECO:0000256" key="1">
    <source>
        <dbReference type="ARBA" id="ARBA00004651"/>
    </source>
</evidence>
<protein>
    <submittedName>
        <fullName evidence="10">ABC transporter permease</fullName>
    </submittedName>
</protein>
<dbReference type="Pfam" id="PF12704">
    <property type="entry name" value="MacB_PCD"/>
    <property type="match status" value="1"/>
</dbReference>
<feature type="transmembrane region" description="Helical" evidence="7">
    <location>
        <begin position="299"/>
        <end position="325"/>
    </location>
</feature>
<dbReference type="GO" id="GO:0005886">
    <property type="term" value="C:plasma membrane"/>
    <property type="evidence" value="ECO:0007669"/>
    <property type="project" value="UniProtKB-SubCell"/>
</dbReference>
<name>A0A926EYN2_9FIRM</name>
<evidence type="ECO:0000313" key="11">
    <source>
        <dbReference type="Proteomes" id="UP000601171"/>
    </source>
</evidence>
<dbReference type="InterPro" id="IPR025857">
    <property type="entry name" value="MacB_PCD"/>
</dbReference>
<comment type="caution">
    <text evidence="10">The sequence shown here is derived from an EMBL/GenBank/DDBJ whole genome shotgun (WGS) entry which is preliminary data.</text>
</comment>
<evidence type="ECO:0000256" key="7">
    <source>
        <dbReference type="SAM" id="Phobius"/>
    </source>
</evidence>
<dbReference type="EMBL" id="JACRTG010000029">
    <property type="protein sequence ID" value="MBC8588922.1"/>
    <property type="molecule type" value="Genomic_DNA"/>
</dbReference>
<keyword evidence="11" id="KW-1185">Reference proteome</keyword>
<proteinExistence type="inferred from homology"/>
<keyword evidence="5 7" id="KW-0472">Membrane</keyword>
<dbReference type="InterPro" id="IPR050250">
    <property type="entry name" value="Macrolide_Exporter_MacB"/>
</dbReference>
<dbReference type="InterPro" id="IPR003838">
    <property type="entry name" value="ABC3_permease_C"/>
</dbReference>
<evidence type="ECO:0000256" key="2">
    <source>
        <dbReference type="ARBA" id="ARBA00022475"/>
    </source>
</evidence>
<dbReference type="AlphaFoldDB" id="A0A926EYN2"/>
<feature type="transmembrane region" description="Helical" evidence="7">
    <location>
        <begin position="346"/>
        <end position="374"/>
    </location>
</feature>
<feature type="transmembrane region" description="Helical" evidence="7">
    <location>
        <begin position="394"/>
        <end position="418"/>
    </location>
</feature>
<dbReference type="PANTHER" id="PTHR30572">
    <property type="entry name" value="MEMBRANE COMPONENT OF TRANSPORTER-RELATED"/>
    <property type="match status" value="1"/>
</dbReference>
<evidence type="ECO:0000259" key="9">
    <source>
        <dbReference type="Pfam" id="PF12704"/>
    </source>
</evidence>
<comment type="similarity">
    <text evidence="6">Belongs to the ABC-4 integral membrane protein family.</text>
</comment>
<evidence type="ECO:0000256" key="4">
    <source>
        <dbReference type="ARBA" id="ARBA00022989"/>
    </source>
</evidence>
<evidence type="ECO:0000256" key="6">
    <source>
        <dbReference type="ARBA" id="ARBA00038076"/>
    </source>
</evidence>
<accession>A0A926EYN2</accession>
<organism evidence="10 11">
    <name type="scientific">Paratissierella segnis</name>
    <dbReference type="NCBI Taxonomy" id="2763679"/>
    <lineage>
        <taxon>Bacteria</taxon>
        <taxon>Bacillati</taxon>
        <taxon>Bacillota</taxon>
        <taxon>Tissierellia</taxon>
        <taxon>Tissierellales</taxon>
        <taxon>Tissierellaceae</taxon>
        <taxon>Paratissierella</taxon>
    </lineage>
</organism>
<gene>
    <name evidence="10" type="ORF">H8707_11920</name>
</gene>
<keyword evidence="2" id="KW-1003">Cell membrane</keyword>
<evidence type="ECO:0000259" key="8">
    <source>
        <dbReference type="Pfam" id="PF02687"/>
    </source>
</evidence>
<keyword evidence="4 7" id="KW-1133">Transmembrane helix</keyword>
<dbReference type="Proteomes" id="UP000601171">
    <property type="component" value="Unassembled WGS sequence"/>
</dbReference>
<keyword evidence="3 7" id="KW-0812">Transmembrane</keyword>
<evidence type="ECO:0000256" key="3">
    <source>
        <dbReference type="ARBA" id="ARBA00022692"/>
    </source>
</evidence>